<dbReference type="InterPro" id="IPR036615">
    <property type="entry name" value="Mur_ligase_C_dom_sf"/>
</dbReference>
<dbReference type="GO" id="GO:0008766">
    <property type="term" value="F:UDP-N-acetylmuramoylalanyl-D-glutamyl-2,6-diaminopimelate-D-alanyl-D-alanine ligase activity"/>
    <property type="evidence" value="ECO:0007669"/>
    <property type="project" value="RHEA"/>
</dbReference>
<dbReference type="InterPro" id="IPR004101">
    <property type="entry name" value="Mur_ligase_C"/>
</dbReference>
<proteinExistence type="inferred from homology"/>
<dbReference type="EC" id="6.3.2.10" evidence="10 11"/>
<dbReference type="GO" id="GO:0008360">
    <property type="term" value="P:regulation of cell shape"/>
    <property type="evidence" value="ECO:0007669"/>
    <property type="project" value="UniProtKB-KW"/>
</dbReference>
<keyword evidence="9 10" id="KW-0961">Cell wall biogenesis/degradation</keyword>
<dbReference type="GO" id="GO:0005524">
    <property type="term" value="F:ATP binding"/>
    <property type="evidence" value="ECO:0007669"/>
    <property type="project" value="UniProtKB-UniRule"/>
</dbReference>
<dbReference type="OrthoDB" id="9801978at2"/>
<dbReference type="GO" id="GO:0051301">
    <property type="term" value="P:cell division"/>
    <property type="evidence" value="ECO:0007669"/>
    <property type="project" value="UniProtKB-KW"/>
</dbReference>
<keyword evidence="3 10" id="KW-0132">Cell division</keyword>
<dbReference type="NCBIfam" id="TIGR01143">
    <property type="entry name" value="murF"/>
    <property type="match status" value="1"/>
</dbReference>
<organism evidence="16 17">
    <name type="scientific">Xanthomonas melonis</name>
    <dbReference type="NCBI Taxonomy" id="56456"/>
    <lineage>
        <taxon>Bacteria</taxon>
        <taxon>Pseudomonadati</taxon>
        <taxon>Pseudomonadota</taxon>
        <taxon>Gammaproteobacteria</taxon>
        <taxon>Lysobacterales</taxon>
        <taxon>Lysobacteraceae</taxon>
        <taxon>Xanthomonas</taxon>
    </lineage>
</organism>
<comment type="caution">
    <text evidence="16">The sequence shown here is derived from an EMBL/GenBank/DDBJ whole genome shotgun (WGS) entry which is preliminary data.</text>
</comment>
<protein>
    <recommendedName>
        <fullName evidence="10 11">UDP-N-acetylmuramoyl-tripeptide--D-alanyl-D-alanine ligase</fullName>
        <ecNumber evidence="10 11">6.3.2.10</ecNumber>
    </recommendedName>
    <alternativeName>
        <fullName evidence="10">D-alanyl-D-alanine-adding enzyme</fullName>
    </alternativeName>
</protein>
<evidence type="ECO:0000256" key="8">
    <source>
        <dbReference type="ARBA" id="ARBA00023306"/>
    </source>
</evidence>
<dbReference type="InterPro" id="IPR036565">
    <property type="entry name" value="Mur-like_cat_sf"/>
</dbReference>
<comment type="pathway">
    <text evidence="10 11">Cell wall biogenesis; peptidoglycan biosynthesis.</text>
</comment>
<keyword evidence="2 10" id="KW-0436">Ligase</keyword>
<dbReference type="Pfam" id="PF01225">
    <property type="entry name" value="Mur_ligase"/>
    <property type="match status" value="1"/>
</dbReference>
<sequence>MKRTPLSLIAHFAGGELHGDDTMIDAVGNDTRTLGSGSLYVALRGERFDGHDFAADAVARGASGVLVERLLPTLGVPQVVVDDTELALARIAAGLQRDRATRVLALTGSNGKTSVKALLLAILTEAGRVDGTTVYATPGNRNNEIGLPLAVIAAPDDADFAVYEMGAGKPGDIAYLTDIARPHVALVNNIAPAHLERLGSLLGVAQTKGAIYAALPADGVAVINADDAFGAWFEQQLLAQPVQGRRVLRFGLQASAEITARGLRLHADGAHFTLVTPQGQAQIALPLPGRHNVLNALAATGLALGAGIALPVIAAGLAQARPVAGRQIAHRLPGGAMLIDDSYNANPGSLDAAIDALAAAPGEGWLVLGDMRELGPEGAALHAAAGRRARAAKLQRLYALGELSAAAAQAFGEGGRVFATHAELAAALQADLLEAGTDEAGTDEAGTRDPGPGTGEKQQQSAAGSRDPGPGEKQQQASGNMQEHALIQQHPSQSAAALTGPGSRVPGPGFTASGPITLLIKGSRGSAMDRIVAALLAAAEDASHAA</sequence>
<feature type="binding site" evidence="10">
    <location>
        <begin position="108"/>
        <end position="114"/>
    </location>
    <ligand>
        <name>ATP</name>
        <dbReference type="ChEBI" id="CHEBI:30616"/>
    </ligand>
</feature>
<dbReference type="PANTHER" id="PTHR43024">
    <property type="entry name" value="UDP-N-ACETYLMURAMOYL-TRIPEPTIDE--D-ALANYL-D-ALANINE LIGASE"/>
    <property type="match status" value="1"/>
</dbReference>
<evidence type="ECO:0000256" key="5">
    <source>
        <dbReference type="ARBA" id="ARBA00022840"/>
    </source>
</evidence>
<dbReference type="GO" id="GO:0071555">
    <property type="term" value="P:cell wall organization"/>
    <property type="evidence" value="ECO:0007669"/>
    <property type="project" value="UniProtKB-KW"/>
</dbReference>
<dbReference type="Pfam" id="PF02875">
    <property type="entry name" value="Mur_ligase_C"/>
    <property type="match status" value="1"/>
</dbReference>
<evidence type="ECO:0000256" key="4">
    <source>
        <dbReference type="ARBA" id="ARBA00022741"/>
    </source>
</evidence>
<dbReference type="Gene3D" id="3.40.1190.10">
    <property type="entry name" value="Mur-like, catalytic domain"/>
    <property type="match status" value="1"/>
</dbReference>
<feature type="domain" description="Mur ligase C-terminal" evidence="14">
    <location>
        <begin position="334"/>
        <end position="432"/>
    </location>
</feature>
<dbReference type="Proteomes" id="UP000239865">
    <property type="component" value="Unassembled WGS sequence"/>
</dbReference>
<dbReference type="InterPro" id="IPR051046">
    <property type="entry name" value="MurCDEF_CellWall_CoF430Synth"/>
</dbReference>
<feature type="region of interest" description="Disordered" evidence="12">
    <location>
        <begin position="439"/>
        <end position="509"/>
    </location>
</feature>
<keyword evidence="6 10" id="KW-0133">Cell shape</keyword>
<dbReference type="RefSeq" id="WP_104584910.1">
    <property type="nucleotide sequence ID" value="NZ_JAJGQH010000002.1"/>
</dbReference>
<dbReference type="AlphaFoldDB" id="A0A2S7DLR9"/>
<dbReference type="GO" id="GO:0005737">
    <property type="term" value="C:cytoplasm"/>
    <property type="evidence" value="ECO:0007669"/>
    <property type="project" value="UniProtKB-SubCell"/>
</dbReference>
<evidence type="ECO:0000313" key="17">
    <source>
        <dbReference type="Proteomes" id="UP000239865"/>
    </source>
</evidence>
<dbReference type="InterPro" id="IPR000713">
    <property type="entry name" value="Mur_ligase_N"/>
</dbReference>
<gene>
    <name evidence="10" type="primary">murF</name>
    <name evidence="16" type="ORF">XmelCFBP4644_02500</name>
</gene>
<comment type="function">
    <text evidence="10 11">Involved in cell wall formation. Catalyzes the final step in the synthesis of UDP-N-acetylmuramoyl-pentapeptide, the precursor of murein.</text>
</comment>
<keyword evidence="4 10" id="KW-0547">Nucleotide-binding</keyword>
<evidence type="ECO:0000259" key="15">
    <source>
        <dbReference type="Pfam" id="PF08245"/>
    </source>
</evidence>
<comment type="subcellular location">
    <subcellularLocation>
        <location evidence="10 11">Cytoplasm</location>
    </subcellularLocation>
</comment>
<evidence type="ECO:0000256" key="9">
    <source>
        <dbReference type="ARBA" id="ARBA00023316"/>
    </source>
</evidence>
<evidence type="ECO:0000259" key="13">
    <source>
        <dbReference type="Pfam" id="PF01225"/>
    </source>
</evidence>
<dbReference type="SUPFAM" id="SSF63418">
    <property type="entry name" value="MurE/MurF N-terminal domain"/>
    <property type="match status" value="1"/>
</dbReference>
<evidence type="ECO:0000256" key="12">
    <source>
        <dbReference type="SAM" id="MobiDB-lite"/>
    </source>
</evidence>
<comment type="similarity">
    <text evidence="10">Belongs to the MurCDEF family. MurF subfamily.</text>
</comment>
<dbReference type="EMBL" id="MDEH01000001">
    <property type="protein sequence ID" value="PPU74798.1"/>
    <property type="molecule type" value="Genomic_DNA"/>
</dbReference>
<evidence type="ECO:0000256" key="10">
    <source>
        <dbReference type="HAMAP-Rule" id="MF_02019"/>
    </source>
</evidence>
<evidence type="ECO:0000256" key="1">
    <source>
        <dbReference type="ARBA" id="ARBA00022490"/>
    </source>
</evidence>
<evidence type="ECO:0000256" key="6">
    <source>
        <dbReference type="ARBA" id="ARBA00022960"/>
    </source>
</evidence>
<dbReference type="SUPFAM" id="SSF53244">
    <property type="entry name" value="MurD-like peptide ligases, peptide-binding domain"/>
    <property type="match status" value="1"/>
</dbReference>
<dbReference type="PANTHER" id="PTHR43024:SF1">
    <property type="entry name" value="UDP-N-ACETYLMURAMOYL-TRIPEPTIDE--D-ALANYL-D-ALANINE LIGASE"/>
    <property type="match status" value="1"/>
</dbReference>
<feature type="domain" description="Mur ligase central" evidence="15">
    <location>
        <begin position="107"/>
        <end position="302"/>
    </location>
</feature>
<dbReference type="InterPro" id="IPR035911">
    <property type="entry name" value="MurE/MurF_N"/>
</dbReference>
<keyword evidence="5 10" id="KW-0067">ATP-binding</keyword>
<dbReference type="InterPro" id="IPR013221">
    <property type="entry name" value="Mur_ligase_cen"/>
</dbReference>
<evidence type="ECO:0000313" key="16">
    <source>
        <dbReference type="EMBL" id="PPU74798.1"/>
    </source>
</evidence>
<evidence type="ECO:0000256" key="7">
    <source>
        <dbReference type="ARBA" id="ARBA00022984"/>
    </source>
</evidence>
<accession>A0A2S7DLR9</accession>
<evidence type="ECO:0000256" key="2">
    <source>
        <dbReference type="ARBA" id="ARBA00022598"/>
    </source>
</evidence>
<dbReference type="Pfam" id="PF08245">
    <property type="entry name" value="Mur_ligase_M"/>
    <property type="match status" value="1"/>
</dbReference>
<name>A0A2S7DLR9_9XANT</name>
<dbReference type="InterPro" id="IPR005863">
    <property type="entry name" value="UDP-N-AcMur_synth"/>
</dbReference>
<comment type="catalytic activity">
    <reaction evidence="10 11">
        <text>D-alanyl-D-alanine + UDP-N-acetyl-alpha-D-muramoyl-L-alanyl-gamma-D-glutamyl-meso-2,6-diaminopimelate + ATP = UDP-N-acetyl-alpha-D-muramoyl-L-alanyl-gamma-D-glutamyl-meso-2,6-diaminopimeloyl-D-alanyl-D-alanine + ADP + phosphate + H(+)</text>
        <dbReference type="Rhea" id="RHEA:28374"/>
        <dbReference type="ChEBI" id="CHEBI:15378"/>
        <dbReference type="ChEBI" id="CHEBI:30616"/>
        <dbReference type="ChEBI" id="CHEBI:43474"/>
        <dbReference type="ChEBI" id="CHEBI:57822"/>
        <dbReference type="ChEBI" id="CHEBI:61386"/>
        <dbReference type="ChEBI" id="CHEBI:83905"/>
        <dbReference type="ChEBI" id="CHEBI:456216"/>
        <dbReference type="EC" id="6.3.2.10"/>
    </reaction>
</comment>
<dbReference type="UniPathway" id="UPA00219"/>
<evidence type="ECO:0000259" key="14">
    <source>
        <dbReference type="Pfam" id="PF02875"/>
    </source>
</evidence>
<evidence type="ECO:0000256" key="3">
    <source>
        <dbReference type="ARBA" id="ARBA00022618"/>
    </source>
</evidence>
<keyword evidence="1 10" id="KW-0963">Cytoplasm</keyword>
<dbReference type="SUPFAM" id="SSF53623">
    <property type="entry name" value="MurD-like peptide ligases, catalytic domain"/>
    <property type="match status" value="1"/>
</dbReference>
<dbReference type="HAMAP" id="MF_02019">
    <property type="entry name" value="MurF"/>
    <property type="match status" value="1"/>
</dbReference>
<dbReference type="Gene3D" id="3.90.190.20">
    <property type="entry name" value="Mur ligase, C-terminal domain"/>
    <property type="match status" value="1"/>
</dbReference>
<evidence type="ECO:0000256" key="11">
    <source>
        <dbReference type="RuleBase" id="RU004136"/>
    </source>
</evidence>
<keyword evidence="7 10" id="KW-0573">Peptidoglycan synthesis</keyword>
<reference evidence="16 17" key="1">
    <citation type="submission" date="2016-08" db="EMBL/GenBank/DDBJ databases">
        <authorList>
            <person name="Seilhamer J.J."/>
        </authorList>
    </citation>
    <scope>NUCLEOTIDE SEQUENCE [LARGE SCALE GENOMIC DNA]</scope>
    <source>
        <strain evidence="16 17">CFBP4644</strain>
    </source>
</reference>
<dbReference type="GO" id="GO:0009252">
    <property type="term" value="P:peptidoglycan biosynthetic process"/>
    <property type="evidence" value="ECO:0007669"/>
    <property type="project" value="UniProtKB-UniRule"/>
</dbReference>
<keyword evidence="8 10" id="KW-0131">Cell cycle</keyword>
<feature type="domain" description="Mur ligase N-terminal catalytic" evidence="13">
    <location>
        <begin position="24"/>
        <end position="93"/>
    </location>
</feature>
<dbReference type="GO" id="GO:0047480">
    <property type="term" value="F:UDP-N-acetylmuramoyl-tripeptide-D-alanyl-D-alanine ligase activity"/>
    <property type="evidence" value="ECO:0007669"/>
    <property type="project" value="UniProtKB-UniRule"/>
</dbReference>
<dbReference type="Gene3D" id="3.40.1390.10">
    <property type="entry name" value="MurE/MurF, N-terminal domain"/>
    <property type="match status" value="1"/>
</dbReference>